<dbReference type="Pfam" id="PF03803">
    <property type="entry name" value="Scramblase"/>
    <property type="match status" value="1"/>
</dbReference>
<keyword evidence="2" id="KW-0106">Calcium</keyword>
<feature type="region of interest" description="Disordered" evidence="3">
    <location>
        <begin position="1"/>
        <end position="53"/>
    </location>
</feature>
<evidence type="ECO:0000313" key="4">
    <source>
        <dbReference type="EMBL" id="KAK2175720.1"/>
    </source>
</evidence>
<evidence type="ECO:0000313" key="5">
    <source>
        <dbReference type="Proteomes" id="UP001209878"/>
    </source>
</evidence>
<name>A0AAD9NMR3_RIDPI</name>
<keyword evidence="2" id="KW-0449">Lipoprotein</keyword>
<evidence type="ECO:0000256" key="2">
    <source>
        <dbReference type="RuleBase" id="RU363116"/>
    </source>
</evidence>
<accession>A0AAD9NMR3</accession>
<keyword evidence="5" id="KW-1185">Reference proteome</keyword>
<comment type="function">
    <text evidence="2">May mediate accelerated ATP-independent bidirectional transbilayer migration of phospholipids upon binding calcium ions that results in a loss of phospholipid asymmetry in the plasma membrane.</text>
</comment>
<dbReference type="PANTHER" id="PTHR23248">
    <property type="entry name" value="PHOSPHOLIPID SCRAMBLASE-RELATED"/>
    <property type="match status" value="1"/>
</dbReference>
<protein>
    <recommendedName>
        <fullName evidence="2">Phospholipid scramblase</fullName>
    </recommendedName>
</protein>
<dbReference type="AlphaFoldDB" id="A0AAD9NMR3"/>
<dbReference type="Proteomes" id="UP001209878">
    <property type="component" value="Unassembled WGS sequence"/>
</dbReference>
<keyword evidence="2" id="KW-0564">Palmitate</keyword>
<proteinExistence type="inferred from homology"/>
<gene>
    <name evidence="4" type="ORF">NP493_712g01003</name>
</gene>
<dbReference type="EMBL" id="JAODUO010000711">
    <property type="protein sequence ID" value="KAK2175720.1"/>
    <property type="molecule type" value="Genomic_DNA"/>
</dbReference>
<feature type="compositionally biased region" description="Low complexity" evidence="3">
    <location>
        <begin position="13"/>
        <end position="53"/>
    </location>
</feature>
<evidence type="ECO:0000256" key="1">
    <source>
        <dbReference type="ARBA" id="ARBA00005350"/>
    </source>
</evidence>
<dbReference type="GO" id="GO:0005886">
    <property type="term" value="C:plasma membrane"/>
    <property type="evidence" value="ECO:0007669"/>
    <property type="project" value="TreeGrafter"/>
</dbReference>
<dbReference type="PANTHER" id="PTHR23248:SF9">
    <property type="entry name" value="PHOSPHOLIPID SCRAMBLASE"/>
    <property type="match status" value="1"/>
</dbReference>
<comment type="similarity">
    <text evidence="1 2">Belongs to the phospholipid scramblase family.</text>
</comment>
<comment type="cofactor">
    <cofactor evidence="2">
        <name>Ca(2+)</name>
        <dbReference type="ChEBI" id="CHEBI:29108"/>
    </cofactor>
</comment>
<reference evidence="4" key="1">
    <citation type="journal article" date="2023" name="Mol. Biol. Evol.">
        <title>Third-Generation Sequencing Reveals the Adaptive Role of the Epigenome in Three Deep-Sea Polychaetes.</title>
        <authorList>
            <person name="Perez M."/>
            <person name="Aroh O."/>
            <person name="Sun Y."/>
            <person name="Lan Y."/>
            <person name="Juniper S.K."/>
            <person name="Young C.R."/>
            <person name="Angers B."/>
            <person name="Qian P.Y."/>
        </authorList>
    </citation>
    <scope>NUCLEOTIDE SEQUENCE</scope>
    <source>
        <strain evidence="4">R07B-5</strain>
    </source>
</reference>
<sequence length="287" mass="32131">MASPPPGYDHKGGPYTQQPQPQGYSSGDPQQGYYPQGQPQQGYYPPPQQQGFAPVQQVQPGMAMPMTQMSAGVPPGLEYLASLSSVKISQVLHIEEILLGWERNNVYQIMDQRNQQFLTAKEETDCCTRQFLGNIRPFTINISDMQGGMPVQLTRDLHCQGCCYPCCLQEMDICCPPSYKVATIKEKWSLCTPRYEIFDTTGRLMYTIEGICCYIKCCADVPFKVTRADGADAGEVVKHWAGCREMCGQVNEFTVSYAQNETALNKAILLGSAFLIDFMYFEVKNNN</sequence>
<dbReference type="InterPro" id="IPR005552">
    <property type="entry name" value="Scramblase"/>
</dbReference>
<evidence type="ECO:0000256" key="3">
    <source>
        <dbReference type="SAM" id="MobiDB-lite"/>
    </source>
</evidence>
<organism evidence="4 5">
    <name type="scientific">Ridgeia piscesae</name>
    <name type="common">Tubeworm</name>
    <dbReference type="NCBI Taxonomy" id="27915"/>
    <lineage>
        <taxon>Eukaryota</taxon>
        <taxon>Metazoa</taxon>
        <taxon>Spiralia</taxon>
        <taxon>Lophotrochozoa</taxon>
        <taxon>Annelida</taxon>
        <taxon>Polychaeta</taxon>
        <taxon>Sedentaria</taxon>
        <taxon>Canalipalpata</taxon>
        <taxon>Sabellida</taxon>
        <taxon>Siboglinidae</taxon>
        <taxon>Ridgeia</taxon>
    </lineage>
</organism>
<comment type="caution">
    <text evidence="4">The sequence shown here is derived from an EMBL/GenBank/DDBJ whole genome shotgun (WGS) entry which is preliminary data.</text>
</comment>
<dbReference type="GO" id="GO:0017128">
    <property type="term" value="F:phospholipid scramblase activity"/>
    <property type="evidence" value="ECO:0007669"/>
    <property type="project" value="InterPro"/>
</dbReference>